<keyword evidence="3" id="KW-1185">Reference proteome</keyword>
<dbReference type="Pfam" id="PF02464">
    <property type="entry name" value="CinA"/>
    <property type="match status" value="1"/>
</dbReference>
<evidence type="ECO:0000259" key="1">
    <source>
        <dbReference type="Pfam" id="PF02464"/>
    </source>
</evidence>
<dbReference type="InterPro" id="IPR008136">
    <property type="entry name" value="CinA_C"/>
</dbReference>
<sequence length="176" mass="18059">MRPKGACVPGFPLEDDALAAAIGELLVARGEKLAVSETTAGGLVSARLLSVPGASRWYDGGIIPYAGAHRWTQLGLDVQIARQHGAVSGPWVAATAEGLRRALGCAWAVAESGIAGPQGSRRSPKPVGTVVIAVAGPAGTAVREYLFPGSRVEVMMQIAEQALRDLQAALQAAPVS</sequence>
<dbReference type="EMBL" id="CP042829">
    <property type="protein sequence ID" value="QFG01944.1"/>
    <property type="molecule type" value="Genomic_DNA"/>
</dbReference>
<accession>A0ABX6BZJ5</accession>
<evidence type="ECO:0000313" key="2">
    <source>
        <dbReference type="EMBL" id="QFG01944.1"/>
    </source>
</evidence>
<evidence type="ECO:0000313" key="3">
    <source>
        <dbReference type="Proteomes" id="UP000326331"/>
    </source>
</evidence>
<organism evidence="2 3">
    <name type="scientific">Tepidiforma bonchosmolovskayae</name>
    <dbReference type="NCBI Taxonomy" id="2601677"/>
    <lineage>
        <taxon>Bacteria</taxon>
        <taxon>Bacillati</taxon>
        <taxon>Chloroflexota</taxon>
        <taxon>Tepidiformia</taxon>
        <taxon>Tepidiformales</taxon>
        <taxon>Tepidiformaceae</taxon>
        <taxon>Tepidiforma</taxon>
    </lineage>
</organism>
<dbReference type="InterPro" id="IPR036653">
    <property type="entry name" value="CinA-like_C"/>
</dbReference>
<dbReference type="Gene3D" id="3.90.950.20">
    <property type="entry name" value="CinA-like"/>
    <property type="match status" value="1"/>
</dbReference>
<dbReference type="NCBIfam" id="TIGR00199">
    <property type="entry name" value="PncC_domain"/>
    <property type="match status" value="1"/>
</dbReference>
<dbReference type="SUPFAM" id="SSF142433">
    <property type="entry name" value="CinA-like"/>
    <property type="match status" value="1"/>
</dbReference>
<proteinExistence type="predicted"/>
<reference evidence="2 3" key="1">
    <citation type="submission" date="2019-10" db="EMBL/GenBank/DDBJ databases">
        <title>Thermopilla bonchosmolovskayae gen. nov., sp. nov., a moderately thermophilic Chloroflexi bacterium from a Chukotka hot spring (Arctic, Russia), representing a novel classis Thermopillaia, which include previously uncultivated lineage OLB14.</title>
        <authorList>
            <person name="Kochetkova T.V."/>
            <person name="Zayulina K.S."/>
            <person name="Zhigarkov V.S."/>
            <person name="Minaev N.V."/>
            <person name="Novikov A."/>
            <person name="Toshchakov S.V."/>
            <person name="Elcheninov A.G."/>
            <person name="Kublanov I.V."/>
        </authorList>
    </citation>
    <scope>NUCLEOTIDE SEQUENCE [LARGE SCALE GENOMIC DNA]</scope>
    <source>
        <strain evidence="2 3">3753O</strain>
    </source>
</reference>
<name>A0ABX6BZJ5_9CHLR</name>
<feature type="domain" description="CinA C-terminal" evidence="1">
    <location>
        <begin position="16"/>
        <end position="169"/>
    </location>
</feature>
<dbReference type="Proteomes" id="UP000326331">
    <property type="component" value="Chromosome"/>
</dbReference>
<gene>
    <name evidence="2" type="ORF">Tbon_01015</name>
</gene>
<protein>
    <submittedName>
        <fullName evidence="2">CinA family protein</fullName>
    </submittedName>
</protein>